<dbReference type="OrthoDB" id="429427at2759"/>
<protein>
    <recommendedName>
        <fullName evidence="7">Nineteen complex-related protein 2-domain-containing protein</fullName>
    </recommendedName>
</protein>
<evidence type="ECO:0000313" key="5">
    <source>
        <dbReference type="EMBL" id="KAF4343209.1"/>
    </source>
</evidence>
<dbReference type="GO" id="GO:0071008">
    <property type="term" value="C:U2-type post-mRNA release spliceosomal complex"/>
    <property type="evidence" value="ECO:0007669"/>
    <property type="project" value="InterPro"/>
</dbReference>
<feature type="compositionally biased region" description="Low complexity" evidence="4">
    <location>
        <begin position="103"/>
        <end position="112"/>
    </location>
</feature>
<evidence type="ECO:0000256" key="2">
    <source>
        <dbReference type="ARBA" id="ARBA00023242"/>
    </source>
</evidence>
<feature type="compositionally biased region" description="Basic and acidic residues" evidence="4">
    <location>
        <begin position="284"/>
        <end position="299"/>
    </location>
</feature>
<dbReference type="InterPro" id="IPR012890">
    <property type="entry name" value="GCFC2-like"/>
</dbReference>
<evidence type="ECO:0000256" key="1">
    <source>
        <dbReference type="ARBA" id="ARBA00004123"/>
    </source>
</evidence>
<feature type="compositionally biased region" description="Polar residues" evidence="4">
    <location>
        <begin position="170"/>
        <end position="182"/>
    </location>
</feature>
<comment type="subcellular location">
    <subcellularLocation>
        <location evidence="1">Nucleus</location>
    </subcellularLocation>
</comment>
<dbReference type="AlphaFoldDB" id="A0A9P5AR38"/>
<organism evidence="5 6">
    <name type="scientific">Fusarium beomiforme</name>
    <dbReference type="NCBI Taxonomy" id="44412"/>
    <lineage>
        <taxon>Eukaryota</taxon>
        <taxon>Fungi</taxon>
        <taxon>Dikarya</taxon>
        <taxon>Ascomycota</taxon>
        <taxon>Pezizomycotina</taxon>
        <taxon>Sordariomycetes</taxon>
        <taxon>Hypocreomycetidae</taxon>
        <taxon>Hypocreales</taxon>
        <taxon>Nectriaceae</taxon>
        <taxon>Fusarium</taxon>
        <taxon>Fusarium burgessii species complex</taxon>
    </lineage>
</organism>
<dbReference type="GO" id="GO:0003677">
    <property type="term" value="F:DNA binding"/>
    <property type="evidence" value="ECO:0007669"/>
    <property type="project" value="InterPro"/>
</dbReference>
<gene>
    <name evidence="5" type="ORF">FBEOM_2800</name>
</gene>
<feature type="compositionally biased region" description="Basic and acidic residues" evidence="4">
    <location>
        <begin position="28"/>
        <end position="38"/>
    </location>
</feature>
<dbReference type="InterPro" id="IPR028211">
    <property type="entry name" value="Ntr2"/>
</dbReference>
<feature type="compositionally biased region" description="Basic and acidic residues" evidence="4">
    <location>
        <begin position="335"/>
        <end position="344"/>
    </location>
</feature>
<evidence type="ECO:0008006" key="7">
    <source>
        <dbReference type="Google" id="ProtNLM"/>
    </source>
</evidence>
<dbReference type="Proteomes" id="UP000730481">
    <property type="component" value="Unassembled WGS sequence"/>
</dbReference>
<evidence type="ECO:0000256" key="3">
    <source>
        <dbReference type="SAM" id="Coils"/>
    </source>
</evidence>
<reference evidence="5" key="2">
    <citation type="submission" date="2020-02" db="EMBL/GenBank/DDBJ databases">
        <title>Identification and distribution of gene clusters putatively required for synthesis of sphingolipid metabolism inhibitors in phylogenetically diverse species of the filamentous fungus Fusarium.</title>
        <authorList>
            <person name="Kim H.-S."/>
            <person name="Busman M."/>
            <person name="Brown D.W."/>
            <person name="Divon H."/>
            <person name="Uhlig S."/>
            <person name="Proctor R.H."/>
        </authorList>
    </citation>
    <scope>NUCLEOTIDE SEQUENCE</scope>
    <source>
        <strain evidence="5">NRRL 25174</strain>
    </source>
</reference>
<keyword evidence="2" id="KW-0539">Nucleus</keyword>
<keyword evidence="3" id="KW-0175">Coiled coil</keyword>
<proteinExistence type="predicted"/>
<feature type="region of interest" description="Disordered" evidence="4">
    <location>
        <begin position="1"/>
        <end position="189"/>
    </location>
</feature>
<sequence>MSFAAKRKAKVIKVADDDTSENIPSVASDDRATGDEPVKPLFGAKAGRKPFRQSGLRKSFNPADSEGPGDTPAANDEEDGPVVVRPAISRSGSLKGKKKPKSSRLSFGGDDSAAGDDETTEVFTPKKLPLGRALENSAIKRGLGTKGLPMRTIGDDDDRPKYSKEYLEELQSSTPNTPQKPSTLIPDDGDLMELDASELEGAVVVDSSEFSQPQPTTILTEAEILEKKERRKRLALEKDFLSVEDDEDPFGRKKKDDTRLVAEDEDLGEGFDNYVEDGGLSLGRRAEKERRKQDRKMMEELITAAEGHTSDSSSDSDAERRIAYEAAQTRAGMDGLKKPRKDPSQDLLQAPPKISPLPSLTECLARLQTTLKSMEGEMKGKQNRVEKLKKEREEIVKREGEVQALLDETGRKYQEAMGQGKVVEGKGLEIPANAPVELAGARGLETLGTPSRQPVEEEI</sequence>
<keyword evidence="6" id="KW-1185">Reference proteome</keyword>
<feature type="region of interest" description="Disordered" evidence="4">
    <location>
        <begin position="269"/>
        <end position="360"/>
    </location>
</feature>
<evidence type="ECO:0000256" key="4">
    <source>
        <dbReference type="SAM" id="MobiDB-lite"/>
    </source>
</evidence>
<reference evidence="5" key="1">
    <citation type="journal article" date="2017" name="Mycologia">
        <title>Fusarium algeriense, sp. nov., a novel toxigenic crown rot pathogen of durum wheat from Algeria is nested in the Fusarium burgessii species complex.</title>
        <authorList>
            <person name="Laraba I."/>
            <person name="Keddad A."/>
            <person name="Boureghda H."/>
            <person name="Abdallah N."/>
            <person name="Vaughan M.M."/>
            <person name="Proctor R.H."/>
            <person name="Busman M."/>
            <person name="O'Donnell K."/>
        </authorList>
    </citation>
    <scope>NUCLEOTIDE SEQUENCE</scope>
    <source>
        <strain evidence="5">NRRL 25174</strain>
    </source>
</reference>
<dbReference type="GO" id="GO:0000390">
    <property type="term" value="P:spliceosomal complex disassembly"/>
    <property type="evidence" value="ECO:0007669"/>
    <property type="project" value="InterPro"/>
</dbReference>
<feature type="compositionally biased region" description="Basic residues" evidence="4">
    <location>
        <begin position="1"/>
        <end position="11"/>
    </location>
</feature>
<name>A0A9P5AR38_9HYPO</name>
<accession>A0A9P5AR38</accession>
<dbReference type="PANTHER" id="PTHR12214">
    <property type="entry name" value="GC-RICH SEQUENCE DNA-BINDING FACTOR"/>
    <property type="match status" value="1"/>
</dbReference>
<comment type="caution">
    <text evidence="5">The sequence shown here is derived from an EMBL/GenBank/DDBJ whole genome shotgun (WGS) entry which is preliminary data.</text>
</comment>
<dbReference type="EMBL" id="PVQB02000099">
    <property type="protein sequence ID" value="KAF4343209.1"/>
    <property type="molecule type" value="Genomic_DNA"/>
</dbReference>
<evidence type="ECO:0000313" key="6">
    <source>
        <dbReference type="Proteomes" id="UP000730481"/>
    </source>
</evidence>
<feature type="compositionally biased region" description="Basic and acidic residues" evidence="4">
    <location>
        <begin position="158"/>
        <end position="167"/>
    </location>
</feature>
<dbReference type="PANTHER" id="PTHR12214:SF0">
    <property type="entry name" value="LD29489P"/>
    <property type="match status" value="1"/>
</dbReference>
<feature type="coiled-coil region" evidence="3">
    <location>
        <begin position="364"/>
        <end position="408"/>
    </location>
</feature>
<dbReference type="Pfam" id="PF15458">
    <property type="entry name" value="NTR2"/>
    <property type="match status" value="1"/>
</dbReference>